<feature type="repeat" description="WD" evidence="4">
    <location>
        <begin position="143"/>
        <end position="184"/>
    </location>
</feature>
<dbReference type="GO" id="GO:0000398">
    <property type="term" value="P:mRNA splicing, via spliceosome"/>
    <property type="evidence" value="ECO:0007669"/>
    <property type="project" value="UniProtKB-UniRule"/>
</dbReference>
<comment type="similarity">
    <text evidence="3 5">Belongs to the WD repeat PRL1/PRL2 family.</text>
</comment>
<proteinExistence type="inferred from homology"/>
<name>A0A165E3R0_9BASI</name>
<dbReference type="AlphaFoldDB" id="A0A165E3R0"/>
<gene>
    <name evidence="7" type="ORF">CALCODRAFT_524952</name>
</gene>
<dbReference type="Pfam" id="PF00400">
    <property type="entry name" value="WD40"/>
    <property type="match status" value="7"/>
</dbReference>
<dbReference type="InterPro" id="IPR020472">
    <property type="entry name" value="WD40_PAC1"/>
</dbReference>
<feature type="repeat" description="WD" evidence="4">
    <location>
        <begin position="227"/>
        <end position="268"/>
    </location>
</feature>
<reference evidence="7 8" key="1">
    <citation type="journal article" date="2016" name="Mol. Biol. Evol.">
        <title>Comparative Genomics of Early-Diverging Mushroom-Forming Fungi Provides Insights into the Origins of Lignocellulose Decay Capabilities.</title>
        <authorList>
            <person name="Nagy L.G."/>
            <person name="Riley R."/>
            <person name="Tritt A."/>
            <person name="Adam C."/>
            <person name="Daum C."/>
            <person name="Floudas D."/>
            <person name="Sun H."/>
            <person name="Yadav J.S."/>
            <person name="Pangilinan J."/>
            <person name="Larsson K.H."/>
            <person name="Matsuura K."/>
            <person name="Barry K."/>
            <person name="Labutti K."/>
            <person name="Kuo R."/>
            <person name="Ohm R.A."/>
            <person name="Bhattacharya S.S."/>
            <person name="Shirouzu T."/>
            <person name="Yoshinaga Y."/>
            <person name="Martin F.M."/>
            <person name="Grigoriev I.V."/>
            <person name="Hibbett D.S."/>
        </authorList>
    </citation>
    <scope>NUCLEOTIDE SEQUENCE [LARGE SCALE GENOMIC DNA]</scope>
    <source>
        <strain evidence="7 8">HHB12733</strain>
    </source>
</reference>
<dbReference type="CDD" id="cd00200">
    <property type="entry name" value="WD40"/>
    <property type="match status" value="1"/>
</dbReference>
<dbReference type="EMBL" id="KV424023">
    <property type="protein sequence ID" value="KZT54036.1"/>
    <property type="molecule type" value="Genomic_DNA"/>
</dbReference>
<dbReference type="PROSITE" id="PS00678">
    <property type="entry name" value="WD_REPEATS_1"/>
    <property type="match status" value="2"/>
</dbReference>
<keyword evidence="5" id="KW-0539">Nucleus</keyword>
<keyword evidence="8" id="KW-1185">Reference proteome</keyword>
<dbReference type="Proteomes" id="UP000076842">
    <property type="component" value="Unassembled WGS sequence"/>
</dbReference>
<feature type="region of interest" description="Disordered" evidence="6">
    <location>
        <begin position="60"/>
        <end position="80"/>
    </location>
</feature>
<protein>
    <recommendedName>
        <fullName evidence="5">Pre-mRNA-splicing factor PRP46</fullName>
    </recommendedName>
    <alternativeName>
        <fullName evidence="5">Pre-mRNA-processing protein 46</fullName>
    </alternativeName>
</protein>
<evidence type="ECO:0000256" key="2">
    <source>
        <dbReference type="ARBA" id="ARBA00022737"/>
    </source>
</evidence>
<dbReference type="InterPro" id="IPR019775">
    <property type="entry name" value="WD40_repeat_CS"/>
</dbReference>
<dbReference type="SMART" id="SM00320">
    <property type="entry name" value="WD40"/>
    <property type="match status" value="7"/>
</dbReference>
<dbReference type="InterPro" id="IPR045241">
    <property type="entry name" value="Prp46/PLRG1-like"/>
</dbReference>
<dbReference type="GO" id="GO:0000974">
    <property type="term" value="C:Prp19 complex"/>
    <property type="evidence" value="ECO:0007669"/>
    <property type="project" value="TreeGrafter"/>
</dbReference>
<evidence type="ECO:0000313" key="7">
    <source>
        <dbReference type="EMBL" id="KZT54036.1"/>
    </source>
</evidence>
<dbReference type="PROSITE" id="PS50082">
    <property type="entry name" value="WD_REPEATS_2"/>
    <property type="match status" value="4"/>
</dbReference>
<dbReference type="FunFam" id="2.130.10.10:FF:000012">
    <property type="entry name" value="Putative pleiotropic regulator 1"/>
    <property type="match status" value="1"/>
</dbReference>
<evidence type="ECO:0000256" key="6">
    <source>
        <dbReference type="SAM" id="MobiDB-lite"/>
    </source>
</evidence>
<keyword evidence="1 4" id="KW-0853">WD repeat</keyword>
<sequence length="439" mass="47229">MATATEGQLPPLSGLLASSSRRTAAIFASSSVPALSDELSSRAKLAVKISSEYEAVRELPIGLRQQQGPQAPRPPKAIEGPPQETTRLIEAAAGSTAPQAALTLAPTSKLQTQTPLHRALSVRKQQREIKPDYHPQWRLSRVISGHLGWVRSVAVEPGNKWFATGAGDRVIKIWDLASGELKISLTGHISTVRGLAVSPRHPYLFSCGEDKMVKCWDLEANKVIRHYHGHLSGIYALALHPTLDLLVTSGRDASARLWDMRTKAQIHVLSGHTATVGALLTAPVDPQVITGSMDSTVKLWDITAGKAMMTLTHHKKSVRALAMSPSEFSFVSGSAGGNNIKKFKLPGGELVYTCKGHEAIINAMSVNADGVQFSGGDNGSLTFWDYKTGLPFQHMDDIPQPGSLDAEAGVFCSTFDMTGTRLITGGADKTIKIYAERTQ</sequence>
<comment type="function">
    <text evidence="5">Involved in pre-mRNA splicing and required for cell cycle progression at G2/M.</text>
</comment>
<evidence type="ECO:0000256" key="4">
    <source>
        <dbReference type="PROSITE-ProRule" id="PRU00221"/>
    </source>
</evidence>
<dbReference type="GO" id="GO:0071013">
    <property type="term" value="C:catalytic step 2 spliceosome"/>
    <property type="evidence" value="ECO:0007669"/>
    <property type="project" value="TreeGrafter"/>
</dbReference>
<dbReference type="PRINTS" id="PR00320">
    <property type="entry name" value="GPROTEINBRPT"/>
</dbReference>
<feature type="repeat" description="WD" evidence="4">
    <location>
        <begin position="269"/>
        <end position="310"/>
    </location>
</feature>
<dbReference type="InterPro" id="IPR036322">
    <property type="entry name" value="WD40_repeat_dom_sf"/>
</dbReference>
<dbReference type="PANTHER" id="PTHR19923:SF0">
    <property type="entry name" value="PLEIOTROPIC REGULATOR 1"/>
    <property type="match status" value="1"/>
</dbReference>
<dbReference type="FunCoup" id="A0A165E3R0">
    <property type="interactions" value="517"/>
</dbReference>
<dbReference type="STRING" id="1353952.A0A165E3R0"/>
<dbReference type="InterPro" id="IPR015943">
    <property type="entry name" value="WD40/YVTN_repeat-like_dom_sf"/>
</dbReference>
<keyword evidence="5" id="KW-0747">Spliceosome</keyword>
<dbReference type="OrthoDB" id="10256122at2759"/>
<evidence type="ECO:0000256" key="5">
    <source>
        <dbReference type="RuleBase" id="RU369036"/>
    </source>
</evidence>
<accession>A0A165E3R0</accession>
<keyword evidence="5" id="KW-0507">mRNA processing</keyword>
<keyword evidence="5" id="KW-0508">mRNA splicing</keyword>
<feature type="repeat" description="WD" evidence="4">
    <location>
        <begin position="185"/>
        <end position="226"/>
    </location>
</feature>
<comment type="subunit">
    <text evidence="5">Associated with the spliceosome.</text>
</comment>
<dbReference type="Gene3D" id="2.130.10.10">
    <property type="entry name" value="YVTN repeat-like/Quinoprotein amine dehydrogenase"/>
    <property type="match status" value="1"/>
</dbReference>
<evidence type="ECO:0000256" key="1">
    <source>
        <dbReference type="ARBA" id="ARBA00022574"/>
    </source>
</evidence>
<dbReference type="GO" id="GO:0071011">
    <property type="term" value="C:precatalytic spliceosome"/>
    <property type="evidence" value="ECO:0007669"/>
    <property type="project" value="TreeGrafter"/>
</dbReference>
<organism evidence="7 8">
    <name type="scientific">Calocera cornea HHB12733</name>
    <dbReference type="NCBI Taxonomy" id="1353952"/>
    <lineage>
        <taxon>Eukaryota</taxon>
        <taxon>Fungi</taxon>
        <taxon>Dikarya</taxon>
        <taxon>Basidiomycota</taxon>
        <taxon>Agaricomycotina</taxon>
        <taxon>Dacrymycetes</taxon>
        <taxon>Dacrymycetales</taxon>
        <taxon>Dacrymycetaceae</taxon>
        <taxon>Calocera</taxon>
    </lineage>
</organism>
<dbReference type="PANTHER" id="PTHR19923">
    <property type="entry name" value="WD40 REPEAT PROTEINPRL1/PRL2-RELATED"/>
    <property type="match status" value="1"/>
</dbReference>
<comment type="subcellular location">
    <subcellularLocation>
        <location evidence="5">Nucleus</location>
    </subcellularLocation>
</comment>
<dbReference type="InParanoid" id="A0A165E3R0"/>
<dbReference type="PROSITE" id="PS50294">
    <property type="entry name" value="WD_REPEATS_REGION"/>
    <property type="match status" value="4"/>
</dbReference>
<evidence type="ECO:0000256" key="3">
    <source>
        <dbReference type="ARBA" id="ARBA00025726"/>
    </source>
</evidence>
<dbReference type="SUPFAM" id="SSF50978">
    <property type="entry name" value="WD40 repeat-like"/>
    <property type="match status" value="1"/>
</dbReference>
<keyword evidence="2 5" id="KW-0677">Repeat</keyword>
<dbReference type="InterPro" id="IPR001680">
    <property type="entry name" value="WD40_rpt"/>
</dbReference>
<evidence type="ECO:0000313" key="8">
    <source>
        <dbReference type="Proteomes" id="UP000076842"/>
    </source>
</evidence>